<evidence type="ECO:0000313" key="2">
    <source>
        <dbReference type="Proteomes" id="UP000281553"/>
    </source>
</evidence>
<dbReference type="Proteomes" id="UP000281553">
    <property type="component" value="Unassembled WGS sequence"/>
</dbReference>
<name>A0A3P6R0L8_DIBLA</name>
<gene>
    <name evidence="1" type="ORF">DILT_LOCUS1672</name>
</gene>
<accession>A0A3P6R0L8</accession>
<keyword evidence="2" id="KW-1185">Reference proteome</keyword>
<sequence>MVGVNDVSHMTVQMEDDMLFGEAEKNPSKELDGGQFQTTIRMLQGVHTTGGGVGTMQPMTFQVTVDDNKTCDTMQVSESTKGTGVSYSSQPHLATYTCACGRTYATSDFVPQPLQTSTEDRQFSASRLTIASAQSAAPALTGSDILQASQFNFSSYASSMSQTFNKGTHTKPESDAVDRISQTYGTGPSEYPTVQPTTVDMSYAPVPSTAEVSREYASTVNFSTQAGSMLIPAVVDMKRIDLQGAELTLKNETTVASHEVNIPVASLLCANSSQLQSLLTTDGGLQMMNPDEAQAYGIQTDTKATVITAIGHRTPTDRDNTMATSRRIAQMNIQAPRSLKENMVITMPAMAVLNGQNAINTGMGAAMSLAGVRTSSGTDAISTEHLVALLRSSTSSKRLRIATGNISHSDKLGGGQLISQRSVKDLAEEINRGTQSAVGSFVSPSGTHGATGSQHALRSIQAVEQFPGTSIALRSTVTCPGASTNL</sequence>
<proteinExistence type="predicted"/>
<dbReference type="EMBL" id="UYRU01012980">
    <property type="protein sequence ID" value="VDK48663.1"/>
    <property type="molecule type" value="Genomic_DNA"/>
</dbReference>
<dbReference type="AlphaFoldDB" id="A0A3P6R0L8"/>
<reference evidence="1 2" key="1">
    <citation type="submission" date="2018-11" db="EMBL/GenBank/DDBJ databases">
        <authorList>
            <consortium name="Pathogen Informatics"/>
        </authorList>
    </citation>
    <scope>NUCLEOTIDE SEQUENCE [LARGE SCALE GENOMIC DNA]</scope>
</reference>
<protein>
    <submittedName>
        <fullName evidence="1">Uncharacterized protein</fullName>
    </submittedName>
</protein>
<feature type="non-terminal residue" evidence="1">
    <location>
        <position position="486"/>
    </location>
</feature>
<organism evidence="1 2">
    <name type="scientific">Dibothriocephalus latus</name>
    <name type="common">Fish tapeworm</name>
    <name type="synonym">Diphyllobothrium latum</name>
    <dbReference type="NCBI Taxonomy" id="60516"/>
    <lineage>
        <taxon>Eukaryota</taxon>
        <taxon>Metazoa</taxon>
        <taxon>Spiralia</taxon>
        <taxon>Lophotrochozoa</taxon>
        <taxon>Platyhelminthes</taxon>
        <taxon>Cestoda</taxon>
        <taxon>Eucestoda</taxon>
        <taxon>Diphyllobothriidea</taxon>
        <taxon>Diphyllobothriidae</taxon>
        <taxon>Dibothriocephalus</taxon>
    </lineage>
</organism>
<evidence type="ECO:0000313" key="1">
    <source>
        <dbReference type="EMBL" id="VDK48663.1"/>
    </source>
</evidence>